<comment type="caution">
    <text evidence="2">The sequence shown here is derived from an EMBL/GenBank/DDBJ whole genome shotgun (WGS) entry which is preliminary data.</text>
</comment>
<dbReference type="AlphaFoldDB" id="A0AA88S2N4"/>
<keyword evidence="3" id="KW-1185">Reference proteome</keyword>
<feature type="region of interest" description="Disordered" evidence="1">
    <location>
        <begin position="57"/>
        <end position="100"/>
    </location>
</feature>
<organism evidence="2 3">
    <name type="scientific">Tachysurus vachellii</name>
    <name type="common">Darkbarbel catfish</name>
    <name type="synonym">Pelteobagrus vachellii</name>
    <dbReference type="NCBI Taxonomy" id="175792"/>
    <lineage>
        <taxon>Eukaryota</taxon>
        <taxon>Metazoa</taxon>
        <taxon>Chordata</taxon>
        <taxon>Craniata</taxon>
        <taxon>Vertebrata</taxon>
        <taxon>Euteleostomi</taxon>
        <taxon>Actinopterygii</taxon>
        <taxon>Neopterygii</taxon>
        <taxon>Teleostei</taxon>
        <taxon>Ostariophysi</taxon>
        <taxon>Siluriformes</taxon>
        <taxon>Bagridae</taxon>
        <taxon>Tachysurus</taxon>
    </lineage>
</organism>
<dbReference type="EMBL" id="JAVHJS010000019">
    <property type="protein sequence ID" value="KAK2827020.1"/>
    <property type="molecule type" value="Genomic_DNA"/>
</dbReference>
<evidence type="ECO:0000313" key="2">
    <source>
        <dbReference type="EMBL" id="KAK2827020.1"/>
    </source>
</evidence>
<sequence>MIIQGGKISKRISDVEETVPLCSASPEHEPLSQQCVDDPVPLNAVVVYEDEEFHITNQPPMTGEHLSEEKPSDPSEEAVPLLSASGEPEQLSEMCVDDPEPSNAVVVYGEEEFPMINQPPLSQQCVDDPVPLNAVVVYEDEEFHITNQPPMTGFIPEGETHSEDYDPLMTSSAEQEEVLI</sequence>
<gene>
    <name evidence="2" type="ORF">Q7C36_017946</name>
</gene>
<evidence type="ECO:0000313" key="3">
    <source>
        <dbReference type="Proteomes" id="UP001187315"/>
    </source>
</evidence>
<protein>
    <submittedName>
        <fullName evidence="2">Uncharacterized protein</fullName>
    </submittedName>
</protein>
<name>A0AA88S2N4_TACVA</name>
<dbReference type="Proteomes" id="UP001187315">
    <property type="component" value="Unassembled WGS sequence"/>
</dbReference>
<proteinExistence type="predicted"/>
<reference evidence="2" key="1">
    <citation type="submission" date="2023-08" db="EMBL/GenBank/DDBJ databases">
        <title>Pelteobagrus vachellii genome.</title>
        <authorList>
            <person name="Liu H."/>
        </authorList>
    </citation>
    <scope>NUCLEOTIDE SEQUENCE</scope>
    <source>
        <strain evidence="2">PRFRI_2022a</strain>
        <tissue evidence="2">Muscle</tissue>
    </source>
</reference>
<evidence type="ECO:0000256" key="1">
    <source>
        <dbReference type="SAM" id="MobiDB-lite"/>
    </source>
</evidence>
<feature type="region of interest" description="Disordered" evidence="1">
    <location>
        <begin position="147"/>
        <end position="180"/>
    </location>
</feature>
<accession>A0AA88S2N4</accession>